<dbReference type="Gene3D" id="6.10.140.1740">
    <property type="match status" value="1"/>
</dbReference>
<accession>A0A316UII2</accession>
<feature type="binding site" evidence="9">
    <location>
        <position position="329"/>
    </location>
    <ligand>
        <name>Zn(2+)</name>
        <dbReference type="ChEBI" id="CHEBI:29105"/>
        <label>2</label>
    </ligand>
</feature>
<comment type="domain">
    <text evidence="11">The PHD-type zinc finger mediates the binding to H3K4me3.</text>
</comment>
<dbReference type="InterPro" id="IPR019786">
    <property type="entry name" value="Zinc_finger_PHD-type_CS"/>
</dbReference>
<dbReference type="GO" id="GO:0008270">
    <property type="term" value="F:zinc ion binding"/>
    <property type="evidence" value="ECO:0007669"/>
    <property type="project" value="UniProtKB-KW"/>
</dbReference>
<organism evidence="14 15">
    <name type="scientific">Pseudomicrostroma glucosiphilum</name>
    <dbReference type="NCBI Taxonomy" id="1684307"/>
    <lineage>
        <taxon>Eukaryota</taxon>
        <taxon>Fungi</taxon>
        <taxon>Dikarya</taxon>
        <taxon>Basidiomycota</taxon>
        <taxon>Ustilaginomycotina</taxon>
        <taxon>Exobasidiomycetes</taxon>
        <taxon>Microstromatales</taxon>
        <taxon>Microstromatales incertae sedis</taxon>
        <taxon>Pseudomicrostroma</taxon>
    </lineage>
</organism>
<dbReference type="InterPro" id="IPR019787">
    <property type="entry name" value="Znf_PHD-finger"/>
</dbReference>
<dbReference type="PROSITE" id="PS01359">
    <property type="entry name" value="ZF_PHD_1"/>
    <property type="match status" value="1"/>
</dbReference>
<comment type="subunit">
    <text evidence="11">Component of an histone acetyltransferase complex. Interacts with H3K4me3 and to a lesser extent with H3K4me2.</text>
</comment>
<dbReference type="Gene3D" id="3.30.40.10">
    <property type="entry name" value="Zinc/RING finger domain, C3HC4 (zinc finger)"/>
    <property type="match status" value="1"/>
</dbReference>
<evidence type="ECO:0000256" key="12">
    <source>
        <dbReference type="SAM" id="MobiDB-lite"/>
    </source>
</evidence>
<feature type="compositionally biased region" description="Polar residues" evidence="12">
    <location>
        <begin position="350"/>
        <end position="360"/>
    </location>
</feature>
<keyword evidence="3 9" id="KW-0479">Metal-binding</keyword>
<dbReference type="InterPro" id="IPR011011">
    <property type="entry name" value="Znf_FYVE_PHD"/>
</dbReference>
<evidence type="ECO:0000256" key="11">
    <source>
        <dbReference type="RuleBase" id="RU361213"/>
    </source>
</evidence>
<comment type="similarity">
    <text evidence="2 11">Belongs to the ING family.</text>
</comment>
<feature type="binding site" evidence="9">
    <location>
        <position position="304"/>
    </location>
    <ligand>
        <name>Zn(2+)</name>
        <dbReference type="ChEBI" id="CHEBI:29105"/>
        <label>2</label>
    </ligand>
</feature>
<evidence type="ECO:0000313" key="15">
    <source>
        <dbReference type="Proteomes" id="UP000245942"/>
    </source>
</evidence>
<evidence type="ECO:0000256" key="5">
    <source>
        <dbReference type="ARBA" id="ARBA00022833"/>
    </source>
</evidence>
<sequence length="367" mass="39145">MDDPAEIAALCQEYASSLDNVPHEVSHILKEIQHKDSKVQDLLPKISLRESQLRELLNKGSPGAPVSAGGALLTEQDKVRAEKLMERIKLDYRRADEWSAHKEVLSLRLWRIIHAHKLRLEEVFTKIAPGVMNTAESNVAASSHSLGPLPGSAAAGGAAGGSILTLSTRPANATPSGGRIGARALSSERGTPSAALGSPSGYGSLDSPSRGGMQSPATYGSSAGRPRKSGGLQKSRLGASSSGLANVFSANKDSSHDEDLSLTNAYELDEHGANEGEDEKDENLYCFCQKVSYGEMIGCDSDECKFEWFHLDCVGLSKPLPQVWYCSDCQSRMKLKDSSGTVKKEGSVGADSTGTKQSGANKRRKKA</sequence>
<evidence type="ECO:0000256" key="2">
    <source>
        <dbReference type="ARBA" id="ARBA00010210"/>
    </source>
</evidence>
<keyword evidence="5 9" id="KW-0862">Zinc</keyword>
<dbReference type="OrthoDB" id="5411773at2759"/>
<dbReference type="SMART" id="SM01408">
    <property type="entry name" value="ING"/>
    <property type="match status" value="1"/>
</dbReference>
<dbReference type="AlphaFoldDB" id="A0A316UII2"/>
<dbReference type="GO" id="GO:0006325">
    <property type="term" value="P:chromatin organization"/>
    <property type="evidence" value="ECO:0007669"/>
    <property type="project" value="UniProtKB-KW"/>
</dbReference>
<dbReference type="CDD" id="cd16858">
    <property type="entry name" value="ING_ING3_Yng2p"/>
    <property type="match status" value="1"/>
</dbReference>
<dbReference type="CDD" id="cd15505">
    <property type="entry name" value="PHD_ING"/>
    <property type="match status" value="1"/>
</dbReference>
<keyword evidence="6 11" id="KW-0156">Chromatin regulator</keyword>
<feature type="site" description="Histone H3K4me3 binding" evidence="8">
    <location>
        <position position="308"/>
    </location>
</feature>
<comment type="function">
    <text evidence="11">Component of an histone acetyltransferase complex.</text>
</comment>
<dbReference type="InterPro" id="IPR001965">
    <property type="entry name" value="Znf_PHD"/>
</dbReference>
<feature type="region of interest" description="Disordered" evidence="12">
    <location>
        <begin position="335"/>
        <end position="367"/>
    </location>
</feature>
<evidence type="ECO:0000256" key="10">
    <source>
        <dbReference type="PROSITE-ProRule" id="PRU00146"/>
    </source>
</evidence>
<evidence type="ECO:0000256" key="9">
    <source>
        <dbReference type="PIRSR" id="PIRSR628651-51"/>
    </source>
</evidence>
<feature type="binding site" evidence="9">
    <location>
        <position position="286"/>
    </location>
    <ligand>
        <name>Zn(2+)</name>
        <dbReference type="ChEBI" id="CHEBI:29105"/>
        <label>1</label>
    </ligand>
</feature>
<feature type="binding site" evidence="9">
    <location>
        <position position="313"/>
    </location>
    <ligand>
        <name>Zn(2+)</name>
        <dbReference type="ChEBI" id="CHEBI:29105"/>
        <label>1</label>
    </ligand>
</feature>
<protein>
    <recommendedName>
        <fullName evidence="11">Chromatin modification-related protein</fullName>
    </recommendedName>
</protein>
<dbReference type="SUPFAM" id="SSF57903">
    <property type="entry name" value="FYVE/PHD zinc finger"/>
    <property type="match status" value="1"/>
</dbReference>
<keyword evidence="7 11" id="KW-0539">Nucleus</keyword>
<dbReference type="GO" id="GO:0006355">
    <property type="term" value="P:regulation of DNA-templated transcription"/>
    <property type="evidence" value="ECO:0007669"/>
    <property type="project" value="TreeGrafter"/>
</dbReference>
<dbReference type="GO" id="GO:0005634">
    <property type="term" value="C:nucleus"/>
    <property type="evidence" value="ECO:0007669"/>
    <property type="project" value="UniProtKB-SubCell"/>
</dbReference>
<name>A0A316UII2_9BASI</name>
<keyword evidence="4 10" id="KW-0863">Zinc-finger</keyword>
<feature type="binding site" evidence="9">
    <location>
        <position position="299"/>
    </location>
    <ligand>
        <name>Zn(2+)</name>
        <dbReference type="ChEBI" id="CHEBI:29105"/>
        <label>2</label>
    </ligand>
</feature>
<dbReference type="EMBL" id="KZ819321">
    <property type="protein sequence ID" value="PWN23753.1"/>
    <property type="molecule type" value="Genomic_DNA"/>
</dbReference>
<comment type="subcellular location">
    <subcellularLocation>
        <location evidence="1 11">Nucleus</location>
    </subcellularLocation>
</comment>
<gene>
    <name evidence="14" type="ORF">BCV69DRAFT_243779</name>
</gene>
<evidence type="ECO:0000256" key="3">
    <source>
        <dbReference type="ARBA" id="ARBA00022723"/>
    </source>
</evidence>
<dbReference type="Proteomes" id="UP000245942">
    <property type="component" value="Unassembled WGS sequence"/>
</dbReference>
<keyword evidence="15" id="KW-1185">Reference proteome</keyword>
<evidence type="ECO:0000313" key="14">
    <source>
        <dbReference type="EMBL" id="PWN23753.1"/>
    </source>
</evidence>
<proteinExistence type="inferred from homology"/>
<dbReference type="GO" id="GO:0000785">
    <property type="term" value="C:chromatin"/>
    <property type="evidence" value="ECO:0007669"/>
    <property type="project" value="UniProtKB-ARBA"/>
</dbReference>
<evidence type="ECO:0000256" key="8">
    <source>
        <dbReference type="PIRSR" id="PIRSR628651-50"/>
    </source>
</evidence>
<evidence type="ECO:0000256" key="6">
    <source>
        <dbReference type="ARBA" id="ARBA00022853"/>
    </source>
</evidence>
<dbReference type="InterPro" id="IPR028651">
    <property type="entry name" value="ING_fam"/>
</dbReference>
<feature type="binding site" evidence="9">
    <location>
        <position position="326"/>
    </location>
    <ligand>
        <name>Zn(2+)</name>
        <dbReference type="ChEBI" id="CHEBI:29105"/>
        <label>2</label>
    </ligand>
</feature>
<evidence type="ECO:0000256" key="7">
    <source>
        <dbReference type="ARBA" id="ARBA00023242"/>
    </source>
</evidence>
<evidence type="ECO:0000256" key="1">
    <source>
        <dbReference type="ARBA" id="ARBA00004123"/>
    </source>
</evidence>
<feature type="region of interest" description="Disordered" evidence="12">
    <location>
        <begin position="166"/>
        <end position="238"/>
    </location>
</feature>
<dbReference type="GeneID" id="37011817"/>
<dbReference type="RefSeq" id="XP_025350913.1">
    <property type="nucleotide sequence ID" value="XM_025490083.1"/>
</dbReference>
<feature type="compositionally biased region" description="Basic and acidic residues" evidence="12">
    <location>
        <begin position="335"/>
        <end position="346"/>
    </location>
</feature>
<dbReference type="STRING" id="1684307.A0A316UII2"/>
<feature type="domain" description="PHD-type" evidence="13">
    <location>
        <begin position="283"/>
        <end position="332"/>
    </location>
</feature>
<feature type="site" description="Histone H3K4me3 binding" evidence="8">
    <location>
        <position position="285"/>
    </location>
</feature>
<feature type="site" description="Histone H3K4me3 binding" evidence="8">
    <location>
        <position position="296"/>
    </location>
</feature>
<feature type="compositionally biased region" description="Polar residues" evidence="12">
    <location>
        <begin position="166"/>
        <end position="175"/>
    </location>
</feature>
<dbReference type="Pfam" id="PF12998">
    <property type="entry name" value="ING"/>
    <property type="match status" value="1"/>
</dbReference>
<dbReference type="PANTHER" id="PTHR10333:SF42">
    <property type="entry name" value="INHIBITOR OF GROWTH PROTEIN 5"/>
    <property type="match status" value="1"/>
</dbReference>
<reference evidence="14 15" key="1">
    <citation type="journal article" date="2018" name="Mol. Biol. Evol.">
        <title>Broad Genomic Sampling Reveals a Smut Pathogenic Ancestry of the Fungal Clade Ustilaginomycotina.</title>
        <authorList>
            <person name="Kijpornyongpan T."/>
            <person name="Mondo S.J."/>
            <person name="Barry K."/>
            <person name="Sandor L."/>
            <person name="Lee J."/>
            <person name="Lipzen A."/>
            <person name="Pangilinan J."/>
            <person name="LaButti K."/>
            <person name="Hainaut M."/>
            <person name="Henrissat B."/>
            <person name="Grigoriev I.V."/>
            <person name="Spatafora J.W."/>
            <person name="Aime M.C."/>
        </authorList>
    </citation>
    <scope>NUCLEOTIDE SEQUENCE [LARGE SCALE GENOMIC DNA]</scope>
    <source>
        <strain evidence="14 15">MCA 4718</strain>
    </source>
</reference>
<dbReference type="InterPro" id="IPR024610">
    <property type="entry name" value="ING_N_histone-binding"/>
</dbReference>
<feature type="binding site" evidence="9">
    <location>
        <position position="310"/>
    </location>
    <ligand>
        <name>Zn(2+)</name>
        <dbReference type="ChEBI" id="CHEBI:29105"/>
        <label>1</label>
    </ligand>
</feature>
<dbReference type="InterPro" id="IPR013083">
    <property type="entry name" value="Znf_RING/FYVE/PHD"/>
</dbReference>
<dbReference type="PANTHER" id="PTHR10333">
    <property type="entry name" value="INHIBITOR OF GROWTH PROTEIN"/>
    <property type="match status" value="1"/>
</dbReference>
<feature type="site" description="Histone H3K4me3 binding" evidence="8">
    <location>
        <position position="300"/>
    </location>
</feature>
<dbReference type="PROSITE" id="PS50016">
    <property type="entry name" value="ZF_PHD_2"/>
    <property type="match status" value="1"/>
</dbReference>
<dbReference type="SMART" id="SM00249">
    <property type="entry name" value="PHD"/>
    <property type="match status" value="1"/>
</dbReference>
<feature type="binding site" evidence="9">
    <location>
        <position position="288"/>
    </location>
    <ligand>
        <name>Zn(2+)</name>
        <dbReference type="ChEBI" id="CHEBI:29105"/>
        <label>1</label>
    </ligand>
</feature>
<evidence type="ECO:0000259" key="13">
    <source>
        <dbReference type="PROSITE" id="PS50016"/>
    </source>
</evidence>
<evidence type="ECO:0000256" key="4">
    <source>
        <dbReference type="ARBA" id="ARBA00022771"/>
    </source>
</evidence>